<gene>
    <name evidence="2" type="ORF">UBRO2_05947</name>
</gene>
<sequence>MSTDQQQQQHQQQHMATATGQVDGVDDQDPNSKAIRFLCGLKQHPADESAAIQSFYETLQPDERGWAQRFLRSNHPRITLLGFLYSYASSSPRAIRSQPSNVRGSIFYNDASRTWSVLRLADMSSQAAPQHLWLPDLGCIAVIQRAWPDLTPGAHAALLLNSYLPSDPEERAATISVAANLLDSCTSYDEFEQELHLLIASAAVVPPSNGAPNAAPLATAVPRSSTNAATPAATLPPINIFNQLAARSSTGAPLAEHIQSPRQQAMDAPAATTAALPTRGARLNDSTSAPPAPRQQHFNNQPYQREQHHDDQHDLGLARRRQVPMGEIEGLHCIDDRSTSPVPCLNPSPPPAMASPPPLDLATCTSRPLVSYASSPYDFSDSEPAALGDETLPDGLYQASSQSSPLASRVSLSPGEHSESQSPPACTPTRTRSAPSSVPTKLRSDLDYRNPTRVSCGAKKRASTQQRDQNGRFVKRWQEEGHANR</sequence>
<dbReference type="EMBL" id="ULHB01000257">
    <property type="protein sequence ID" value="SYW86227.1"/>
    <property type="molecule type" value="Genomic_DNA"/>
</dbReference>
<keyword evidence="3" id="KW-1185">Reference proteome</keyword>
<reference evidence="2" key="1">
    <citation type="submission" date="2018-08" db="EMBL/GenBank/DDBJ databases">
        <authorList>
            <person name="Guldener U."/>
        </authorList>
    </citation>
    <scope>NUCLEOTIDE SEQUENCE</scope>
    <source>
        <strain evidence="2">UB2</strain>
    </source>
</reference>
<comment type="caution">
    <text evidence="2">The sequence shown here is derived from an EMBL/GenBank/DDBJ whole genome shotgun (WGS) entry which is preliminary data.</text>
</comment>
<evidence type="ECO:0000313" key="3">
    <source>
        <dbReference type="Proteomes" id="UP000658997"/>
    </source>
</evidence>
<evidence type="ECO:0000256" key="1">
    <source>
        <dbReference type="SAM" id="MobiDB-lite"/>
    </source>
</evidence>
<dbReference type="Proteomes" id="UP000658997">
    <property type="component" value="Unassembled WGS sequence"/>
</dbReference>
<feature type="region of interest" description="Disordered" evidence="1">
    <location>
        <begin position="1"/>
        <end position="27"/>
    </location>
</feature>
<feature type="compositionally biased region" description="Pro residues" evidence="1">
    <location>
        <begin position="344"/>
        <end position="359"/>
    </location>
</feature>
<evidence type="ECO:0000313" key="2">
    <source>
        <dbReference type="EMBL" id="SYW86227.1"/>
    </source>
</evidence>
<feature type="region of interest" description="Disordered" evidence="1">
    <location>
        <begin position="252"/>
        <end position="313"/>
    </location>
</feature>
<dbReference type="AlphaFoldDB" id="A0A8H8QSP9"/>
<feature type="region of interest" description="Disordered" evidence="1">
    <location>
        <begin position="381"/>
        <end position="485"/>
    </location>
</feature>
<protein>
    <submittedName>
        <fullName evidence="2">Uncharacterized protein</fullName>
    </submittedName>
</protein>
<organism evidence="2 3">
    <name type="scientific">Ustilago bromivora</name>
    <dbReference type="NCBI Taxonomy" id="307758"/>
    <lineage>
        <taxon>Eukaryota</taxon>
        <taxon>Fungi</taxon>
        <taxon>Dikarya</taxon>
        <taxon>Basidiomycota</taxon>
        <taxon>Ustilaginomycotina</taxon>
        <taxon>Ustilaginomycetes</taxon>
        <taxon>Ustilaginales</taxon>
        <taxon>Ustilaginaceae</taxon>
        <taxon>Ustilago</taxon>
    </lineage>
</organism>
<accession>A0A8H8QSP9</accession>
<feature type="compositionally biased region" description="Basic and acidic residues" evidence="1">
    <location>
        <begin position="476"/>
        <end position="485"/>
    </location>
</feature>
<feature type="compositionally biased region" description="Polar residues" evidence="1">
    <location>
        <begin position="420"/>
        <end position="439"/>
    </location>
</feature>
<feature type="compositionally biased region" description="Low complexity" evidence="1">
    <location>
        <begin position="268"/>
        <end position="283"/>
    </location>
</feature>
<feature type="compositionally biased region" description="Low complexity" evidence="1">
    <location>
        <begin position="1"/>
        <end position="14"/>
    </location>
</feature>
<feature type="region of interest" description="Disordered" evidence="1">
    <location>
        <begin position="333"/>
        <end position="360"/>
    </location>
</feature>
<name>A0A8H8QSP9_9BASI</name>
<proteinExistence type="predicted"/>